<dbReference type="Proteomes" id="UP000316167">
    <property type="component" value="Unassembled WGS sequence"/>
</dbReference>
<evidence type="ECO:0000313" key="2">
    <source>
        <dbReference type="Proteomes" id="UP000316167"/>
    </source>
</evidence>
<comment type="caution">
    <text evidence="1">The sequence shown here is derived from an EMBL/GenBank/DDBJ whole genome shotgun (WGS) entry which is preliminary data.</text>
</comment>
<sequence>MQQSIPNRIVIYAKDIMNITGRKERAARKLLAKIRKEYKKENGEFITIKEFCAYTKIDEDLVKSFLI</sequence>
<evidence type="ECO:0000313" key="1">
    <source>
        <dbReference type="EMBL" id="TWI85881.1"/>
    </source>
</evidence>
<dbReference type="AlphaFoldDB" id="A0A562SXA9"/>
<reference evidence="1 2" key="1">
    <citation type="journal article" date="2015" name="Stand. Genomic Sci.">
        <title>Genomic Encyclopedia of Bacterial and Archaeal Type Strains, Phase III: the genomes of soil and plant-associated and newly described type strains.</title>
        <authorList>
            <person name="Whitman W.B."/>
            <person name="Woyke T."/>
            <person name="Klenk H.P."/>
            <person name="Zhou Y."/>
            <person name="Lilburn T.G."/>
            <person name="Beck B.J."/>
            <person name="De Vos P."/>
            <person name="Vandamme P."/>
            <person name="Eisen J.A."/>
            <person name="Garrity G."/>
            <person name="Hugenholtz P."/>
            <person name="Kyrpides N.C."/>
        </authorList>
    </citation>
    <scope>NUCLEOTIDE SEQUENCE [LARGE SCALE GENOMIC DNA]</scope>
    <source>
        <strain evidence="1 2">CGMCC 1.7271</strain>
    </source>
</reference>
<dbReference type="RefSeq" id="WP_144884970.1">
    <property type="nucleotide sequence ID" value="NZ_VLLE01000002.1"/>
</dbReference>
<protein>
    <submittedName>
        <fullName evidence="1">Uncharacterized protein</fullName>
    </submittedName>
</protein>
<dbReference type="OrthoDB" id="711499at2"/>
<name>A0A562SXA9_9BACT</name>
<gene>
    <name evidence="1" type="ORF">IQ13_1050</name>
</gene>
<accession>A0A562SXA9</accession>
<organism evidence="1 2">
    <name type="scientific">Lacibacter cauensis</name>
    <dbReference type="NCBI Taxonomy" id="510947"/>
    <lineage>
        <taxon>Bacteria</taxon>
        <taxon>Pseudomonadati</taxon>
        <taxon>Bacteroidota</taxon>
        <taxon>Chitinophagia</taxon>
        <taxon>Chitinophagales</taxon>
        <taxon>Chitinophagaceae</taxon>
        <taxon>Lacibacter</taxon>
    </lineage>
</organism>
<keyword evidence="2" id="KW-1185">Reference proteome</keyword>
<dbReference type="EMBL" id="VLLE01000002">
    <property type="protein sequence ID" value="TWI85881.1"/>
    <property type="molecule type" value="Genomic_DNA"/>
</dbReference>
<proteinExistence type="predicted"/>